<evidence type="ECO:0000256" key="7">
    <source>
        <dbReference type="RuleBase" id="RU367100"/>
    </source>
</evidence>
<evidence type="ECO:0000313" key="9">
    <source>
        <dbReference type="EMBL" id="KAK2629813.1"/>
    </source>
</evidence>
<keyword evidence="4 7" id="KW-0812">Transmembrane</keyword>
<evidence type="ECO:0000256" key="2">
    <source>
        <dbReference type="ARBA" id="ARBA00005550"/>
    </source>
</evidence>
<keyword evidence="10" id="KW-1185">Reference proteome</keyword>
<name>A0AAD9T4E5_9HELO</name>
<evidence type="ECO:0000256" key="1">
    <source>
        <dbReference type="ARBA" id="ARBA00002489"/>
    </source>
</evidence>
<evidence type="ECO:0000313" key="10">
    <source>
        <dbReference type="Proteomes" id="UP001285354"/>
    </source>
</evidence>
<dbReference type="EMBL" id="JAUBYV010000001">
    <property type="protein sequence ID" value="KAK2629813.1"/>
    <property type="molecule type" value="Genomic_DNA"/>
</dbReference>
<evidence type="ECO:0000256" key="8">
    <source>
        <dbReference type="SAM" id="MobiDB-lite"/>
    </source>
</evidence>
<evidence type="ECO:0000256" key="5">
    <source>
        <dbReference type="ARBA" id="ARBA00022989"/>
    </source>
</evidence>
<feature type="region of interest" description="Disordered" evidence="8">
    <location>
        <begin position="344"/>
        <end position="439"/>
    </location>
</feature>
<feature type="transmembrane region" description="Helical" evidence="7">
    <location>
        <begin position="12"/>
        <end position="37"/>
    </location>
</feature>
<feature type="compositionally biased region" description="Low complexity" evidence="8">
    <location>
        <begin position="410"/>
        <end position="428"/>
    </location>
</feature>
<sequence length="439" mass="48887">MSWKLPTLSSILYSTFYILCQLGLICLLFITPADLIIQARHRGNSPTQVANYLVIPGGYGATALVAFCIYAWRVWYKNPNTLKKIPKAWIPVEQGEVSKHVREMIVGSISRSAIIAWDSRPRTHDQATMLGSEPENRKDIVDDLDQGAEKKEYKSRFRFLRRVRSQMEREGHTVEIPPPAPVWGEIRHNGWSSPTSPDLPSLQYITVILELPHLIEAKAVSLAPVDPRTTSEPLPDARAVDLLQRPATSGLREYIGHLVSIGVITSPSIAIEFLAEYEYARFSGRTVSEFRFRELMKQFADLLRSMESLSPAILASLDIEGPESDIDDDGSSWLTPVTRRSRSLISSRSMSSRSSSEGTIRTGPLRSKGTYGTPSKEQEFSTAPATPSMKRGISRSPSIKSFTQRRRPYDGSTADSSDSSLRSTSQGSVIRLSNVRENG</sequence>
<accession>A0AAD9T4E5</accession>
<comment type="subcellular location">
    <subcellularLocation>
        <location evidence="7">Membrane</location>
        <topology evidence="7">Multi-pass membrane protein</topology>
    </subcellularLocation>
</comment>
<organism evidence="9 10">
    <name type="scientific">Diplocarpon rosae</name>
    <dbReference type="NCBI Taxonomy" id="946125"/>
    <lineage>
        <taxon>Eukaryota</taxon>
        <taxon>Fungi</taxon>
        <taxon>Dikarya</taxon>
        <taxon>Ascomycota</taxon>
        <taxon>Pezizomycotina</taxon>
        <taxon>Leotiomycetes</taxon>
        <taxon>Helotiales</taxon>
        <taxon>Drepanopezizaceae</taxon>
        <taxon>Diplocarpon</taxon>
    </lineage>
</organism>
<evidence type="ECO:0000256" key="3">
    <source>
        <dbReference type="ARBA" id="ARBA00021353"/>
    </source>
</evidence>
<dbReference type="AlphaFoldDB" id="A0AAD9T4E5"/>
<dbReference type="InterPro" id="IPR038869">
    <property type="entry name" value="DLT1"/>
</dbReference>
<protein>
    <recommendedName>
        <fullName evidence="3 7">Defect at low temperature protein 1</fullName>
    </recommendedName>
</protein>
<dbReference type="PANTHER" id="PTHR40021">
    <property type="entry name" value="DEFECT AT LOW TEMPERATURE PROTEIN 1"/>
    <property type="match status" value="1"/>
</dbReference>
<comment type="similarity">
    <text evidence="2 7">Belongs to the DLT1 family.</text>
</comment>
<feature type="transmembrane region" description="Helical" evidence="7">
    <location>
        <begin position="49"/>
        <end position="72"/>
    </location>
</feature>
<comment type="caution">
    <text evidence="9">The sequence shown here is derived from an EMBL/GenBank/DDBJ whole genome shotgun (WGS) entry which is preliminary data.</text>
</comment>
<gene>
    <name evidence="7" type="primary">DLT1</name>
    <name evidence="9" type="ORF">QTJ16_000633</name>
</gene>
<keyword evidence="6 7" id="KW-0472">Membrane</keyword>
<proteinExistence type="inferred from homology"/>
<reference evidence="9" key="1">
    <citation type="submission" date="2023-06" db="EMBL/GenBank/DDBJ databases">
        <title>Draft genome of Marssonina rosae.</title>
        <authorList>
            <person name="Cheng Q."/>
        </authorList>
    </citation>
    <scope>NUCLEOTIDE SEQUENCE</scope>
    <source>
        <strain evidence="9">R4</strain>
    </source>
</reference>
<feature type="compositionally biased region" description="Low complexity" evidence="8">
    <location>
        <begin position="344"/>
        <end position="356"/>
    </location>
</feature>
<comment type="function">
    <text evidence="1 7">Required for growth under high-pressure and low-temperature conditions.</text>
</comment>
<dbReference type="GO" id="GO:0016020">
    <property type="term" value="C:membrane"/>
    <property type="evidence" value="ECO:0007669"/>
    <property type="project" value="UniProtKB-SubCell"/>
</dbReference>
<keyword evidence="5 7" id="KW-1133">Transmembrane helix</keyword>
<dbReference type="PANTHER" id="PTHR40021:SF1">
    <property type="entry name" value="DEFECT AT LOW TEMPERATURE PROTEIN 1"/>
    <property type="match status" value="1"/>
</dbReference>
<evidence type="ECO:0000256" key="6">
    <source>
        <dbReference type="ARBA" id="ARBA00023136"/>
    </source>
</evidence>
<feature type="compositionally biased region" description="Polar residues" evidence="8">
    <location>
        <begin position="370"/>
        <end position="385"/>
    </location>
</feature>
<dbReference type="Proteomes" id="UP001285354">
    <property type="component" value="Unassembled WGS sequence"/>
</dbReference>
<evidence type="ECO:0000256" key="4">
    <source>
        <dbReference type="ARBA" id="ARBA00022692"/>
    </source>
</evidence>